<feature type="chain" id="PRO_5006131624" evidence="1">
    <location>
        <begin position="21"/>
        <end position="193"/>
    </location>
</feature>
<keyword evidence="1" id="KW-0732">Signal</keyword>
<comment type="caution">
    <text evidence="2">The sequence shown here is derived from an EMBL/GenBank/DDBJ whole genome shotgun (WGS) entry which is preliminary data.</text>
</comment>
<dbReference type="EMBL" id="LJYW01000001">
    <property type="protein sequence ID" value="KPL52408.1"/>
    <property type="molecule type" value="Genomic_DNA"/>
</dbReference>
<dbReference type="RefSeq" id="WP_054358571.1">
    <property type="nucleotide sequence ID" value="NZ_LJYW01000001.1"/>
</dbReference>
<evidence type="ECO:0000313" key="3">
    <source>
        <dbReference type="Proteomes" id="UP000048984"/>
    </source>
</evidence>
<sequence>MSGAVLLLAAACLGAGFLSAGTVPVRAGPIADAAAEAEKLAAEGRNREAFDALARAADTLWTAAPLELRKLLFVEGDPKGFGVYDPRPGTGFKAGEALRIYAEPFGFGHVREGDWYKIAFEIRIAVANPDGSEAIAPRAGSLQLKSRNPNREFMLHFAYVPKGLKPGGYLLLAEVKDTATGKIAQIRMPFQLQ</sequence>
<organism evidence="2 3">
    <name type="scientific">Prosthecodimorpha hirschii</name>
    <dbReference type="NCBI Taxonomy" id="665126"/>
    <lineage>
        <taxon>Bacteria</taxon>
        <taxon>Pseudomonadati</taxon>
        <taxon>Pseudomonadota</taxon>
        <taxon>Alphaproteobacteria</taxon>
        <taxon>Hyphomicrobiales</taxon>
        <taxon>Ancalomicrobiaceae</taxon>
        <taxon>Prosthecodimorpha</taxon>
    </lineage>
</organism>
<evidence type="ECO:0000256" key="1">
    <source>
        <dbReference type="SAM" id="SignalP"/>
    </source>
</evidence>
<feature type="signal peptide" evidence="1">
    <location>
        <begin position="1"/>
        <end position="20"/>
    </location>
</feature>
<dbReference type="Proteomes" id="UP000048984">
    <property type="component" value="Unassembled WGS sequence"/>
</dbReference>
<name>A0A0P6VM98_9HYPH</name>
<reference evidence="2 3" key="1">
    <citation type="submission" date="2015-09" db="EMBL/GenBank/DDBJ databases">
        <authorList>
            <person name="Jackson K.R."/>
            <person name="Lunt B.L."/>
            <person name="Fisher J.N.B."/>
            <person name="Gardner A.V."/>
            <person name="Bailey M.E."/>
            <person name="Deus L.M."/>
            <person name="Earl A.S."/>
            <person name="Gibby P.D."/>
            <person name="Hartmann K.A."/>
            <person name="Liu J.E."/>
            <person name="Manci A.M."/>
            <person name="Nielsen D.A."/>
            <person name="Solomon M.B."/>
            <person name="Breakwell D.P."/>
            <person name="Burnett S.H."/>
            <person name="Grose J.H."/>
        </authorList>
    </citation>
    <scope>NUCLEOTIDE SEQUENCE [LARGE SCALE GENOMIC DNA]</scope>
    <source>
        <strain evidence="2 3">16</strain>
    </source>
</reference>
<protein>
    <submittedName>
        <fullName evidence="2">Uncharacterized protein</fullName>
    </submittedName>
</protein>
<evidence type="ECO:0000313" key="2">
    <source>
        <dbReference type="EMBL" id="KPL52408.1"/>
    </source>
</evidence>
<dbReference type="AlphaFoldDB" id="A0A0P6VM98"/>
<gene>
    <name evidence="2" type="ORF">ABB55_09345</name>
</gene>
<reference evidence="2 3" key="2">
    <citation type="submission" date="2015-10" db="EMBL/GenBank/DDBJ databases">
        <title>Draft Genome Sequence of Prosthecomicrobium hirschii ATCC 27832.</title>
        <authorList>
            <person name="Daniel J."/>
            <person name="Givan S.A."/>
            <person name="Brun Y.V."/>
            <person name="Brown P.J."/>
        </authorList>
    </citation>
    <scope>NUCLEOTIDE SEQUENCE [LARGE SCALE GENOMIC DNA]</scope>
    <source>
        <strain evidence="2 3">16</strain>
    </source>
</reference>
<keyword evidence="3" id="KW-1185">Reference proteome</keyword>
<dbReference type="STRING" id="665126.ABB55_09345"/>
<proteinExistence type="predicted"/>
<accession>A0A0P6VM98</accession>